<dbReference type="RefSeq" id="WP_381423377.1">
    <property type="nucleotide sequence ID" value="NZ_JBHSDH010000013.1"/>
</dbReference>
<dbReference type="Proteomes" id="UP001595887">
    <property type="component" value="Unassembled WGS sequence"/>
</dbReference>
<evidence type="ECO:0000313" key="1">
    <source>
        <dbReference type="EMBL" id="MFC4292574.1"/>
    </source>
</evidence>
<dbReference type="GO" id="GO:0016787">
    <property type="term" value="F:hydrolase activity"/>
    <property type="evidence" value="ECO:0007669"/>
    <property type="project" value="UniProtKB-KW"/>
</dbReference>
<dbReference type="EMBL" id="JBHSDH010000013">
    <property type="protein sequence ID" value="MFC4292574.1"/>
    <property type="molecule type" value="Genomic_DNA"/>
</dbReference>
<dbReference type="SUPFAM" id="SSF53474">
    <property type="entry name" value="alpha/beta-Hydrolases"/>
    <property type="match status" value="1"/>
</dbReference>
<reference evidence="2" key="1">
    <citation type="journal article" date="2019" name="Int. J. Syst. Evol. Microbiol.">
        <title>The Global Catalogue of Microorganisms (GCM) 10K type strain sequencing project: providing services to taxonomists for standard genome sequencing and annotation.</title>
        <authorList>
            <consortium name="The Broad Institute Genomics Platform"/>
            <consortium name="The Broad Institute Genome Sequencing Center for Infectious Disease"/>
            <person name="Wu L."/>
            <person name="Ma J."/>
        </authorList>
    </citation>
    <scope>NUCLEOTIDE SEQUENCE [LARGE SCALE GENOMIC DNA]</scope>
    <source>
        <strain evidence="2">CECT 8531</strain>
    </source>
</reference>
<gene>
    <name evidence="1" type="ORF">ACFOWX_09140</name>
</gene>
<keyword evidence="2" id="KW-1185">Reference proteome</keyword>
<keyword evidence="1" id="KW-0378">Hydrolase</keyword>
<evidence type="ECO:0000313" key="2">
    <source>
        <dbReference type="Proteomes" id="UP001595887"/>
    </source>
</evidence>
<proteinExistence type="predicted"/>
<name>A0ABV8RIS4_9SPHN</name>
<dbReference type="InterPro" id="IPR029058">
    <property type="entry name" value="AB_hydrolase_fold"/>
</dbReference>
<sequence>MSRLSFLSRLGLRLDTKGARNRMAQYKNGWPAQSSPDIKFYRSPLVQYRYREQGEGPVIVFTADPPVTLELYDELLAIFSARFRLIVVELPAMGFSAADKDYTFGFRETNDDLALFLKDVAGEGAILAFSCVAGLAAVDLAVRRSKLVSKLVLMQTGDGEAFARWKTARDPKGILARPIIGQWIMKRLAPKRMPDWYRLSVGNRDKIDHFCSCAQESFDHGALWSLASAYQVYMDPSVALPAPKQPILATWGLADRSHPPVNAKSPMNFSSNVTYVAFNDLGHFAELEDTKRLFSIICTFVDG</sequence>
<dbReference type="Gene3D" id="3.40.50.1820">
    <property type="entry name" value="alpha/beta hydrolase"/>
    <property type="match status" value="1"/>
</dbReference>
<comment type="caution">
    <text evidence="1">The sequence shown here is derived from an EMBL/GenBank/DDBJ whole genome shotgun (WGS) entry which is preliminary data.</text>
</comment>
<organism evidence="1 2">
    <name type="scientific">Sphingorhabdus arenilitoris</name>
    <dbReference type="NCBI Taxonomy" id="1490041"/>
    <lineage>
        <taxon>Bacteria</taxon>
        <taxon>Pseudomonadati</taxon>
        <taxon>Pseudomonadota</taxon>
        <taxon>Alphaproteobacteria</taxon>
        <taxon>Sphingomonadales</taxon>
        <taxon>Sphingomonadaceae</taxon>
        <taxon>Sphingorhabdus</taxon>
    </lineage>
</organism>
<protein>
    <submittedName>
        <fullName evidence="1">Alpha/beta fold hydrolase</fullName>
    </submittedName>
</protein>
<accession>A0ABV8RIS4</accession>